<evidence type="ECO:0000256" key="8">
    <source>
        <dbReference type="ARBA" id="ARBA00022989"/>
    </source>
</evidence>
<keyword evidence="3 12" id="KW-0479">Metal-binding</keyword>
<dbReference type="InterPro" id="IPR006539">
    <property type="entry name" value="P-type_ATPase_IV"/>
</dbReference>
<comment type="subcellular location">
    <subcellularLocation>
        <location evidence="1 13">Membrane</location>
        <topology evidence="1 13">Multi-pass membrane protein</topology>
    </subcellularLocation>
</comment>
<organism evidence="17 18">
    <name type="scientific">Babesia ovis</name>
    <dbReference type="NCBI Taxonomy" id="5869"/>
    <lineage>
        <taxon>Eukaryota</taxon>
        <taxon>Sar</taxon>
        <taxon>Alveolata</taxon>
        <taxon>Apicomplexa</taxon>
        <taxon>Aconoidasida</taxon>
        <taxon>Piroplasmida</taxon>
        <taxon>Babesiidae</taxon>
        <taxon>Babesia</taxon>
    </lineage>
</organism>
<dbReference type="InterPro" id="IPR008250">
    <property type="entry name" value="ATPase_P-typ_transduc_dom_A_sf"/>
</dbReference>
<dbReference type="InterPro" id="IPR023299">
    <property type="entry name" value="ATPase_P-typ_cyto_dom_N"/>
</dbReference>
<feature type="binding site" evidence="11">
    <location>
        <position position="489"/>
    </location>
    <ligand>
        <name>ATP</name>
        <dbReference type="ChEBI" id="CHEBI:30616"/>
    </ligand>
</feature>
<dbReference type="NCBIfam" id="TIGR01652">
    <property type="entry name" value="ATPase-Plipid"/>
    <property type="match status" value="1"/>
</dbReference>
<dbReference type="GO" id="GO:0005524">
    <property type="term" value="F:ATP binding"/>
    <property type="evidence" value="ECO:0007669"/>
    <property type="project" value="UniProtKB-UniRule"/>
</dbReference>
<dbReference type="SUPFAM" id="SSF81665">
    <property type="entry name" value="Calcium ATPase, transmembrane domain M"/>
    <property type="match status" value="1"/>
</dbReference>
<feature type="binding site" evidence="11">
    <location>
        <position position="592"/>
    </location>
    <ligand>
        <name>ATP</name>
        <dbReference type="ChEBI" id="CHEBI:30616"/>
    </ligand>
</feature>
<dbReference type="InterPro" id="IPR018303">
    <property type="entry name" value="ATPase_P-typ_P_site"/>
</dbReference>
<dbReference type="AlphaFoldDB" id="A0A9W5T8X1"/>
<feature type="binding site" evidence="12">
    <location>
        <position position="490"/>
    </location>
    <ligand>
        <name>Mg(2+)</name>
        <dbReference type="ChEBI" id="CHEBI:18420"/>
    </ligand>
</feature>
<feature type="binding site" evidence="11">
    <location>
        <position position="716"/>
    </location>
    <ligand>
        <name>ATP</name>
        <dbReference type="ChEBI" id="CHEBI:30616"/>
    </ligand>
</feature>
<keyword evidence="9 13" id="KW-0472">Membrane</keyword>
<accession>A0A9W5T8X1</accession>
<dbReference type="SUPFAM" id="SSF81660">
    <property type="entry name" value="Metal cation-transporting ATPase, ATP-binding domain N"/>
    <property type="match status" value="1"/>
</dbReference>
<dbReference type="InterPro" id="IPR023298">
    <property type="entry name" value="ATPase_P-typ_TM_dom_sf"/>
</dbReference>
<dbReference type="PANTHER" id="PTHR24092:SF150">
    <property type="entry name" value="PHOSPHOLIPID-TRANSPORTING ATPASE"/>
    <property type="match status" value="1"/>
</dbReference>
<evidence type="ECO:0000256" key="11">
    <source>
        <dbReference type="PIRSR" id="PIRSR606539-2"/>
    </source>
</evidence>
<dbReference type="GO" id="GO:0005886">
    <property type="term" value="C:plasma membrane"/>
    <property type="evidence" value="ECO:0007669"/>
    <property type="project" value="TreeGrafter"/>
</dbReference>
<dbReference type="EMBL" id="BLIY01000006">
    <property type="protein sequence ID" value="GFE53377.1"/>
    <property type="molecule type" value="Genomic_DNA"/>
</dbReference>
<feature type="binding site" evidence="11">
    <location>
        <position position="797"/>
    </location>
    <ligand>
        <name>ATP</name>
        <dbReference type="ChEBI" id="CHEBI:30616"/>
    </ligand>
</feature>
<comment type="caution">
    <text evidence="13">Lacks conserved residue(s) required for the propagation of feature annotation.</text>
</comment>
<evidence type="ECO:0000256" key="7">
    <source>
        <dbReference type="ARBA" id="ARBA00022967"/>
    </source>
</evidence>
<dbReference type="Pfam" id="PF16209">
    <property type="entry name" value="PhoLip_ATPase_N"/>
    <property type="match status" value="1"/>
</dbReference>
<evidence type="ECO:0000256" key="9">
    <source>
        <dbReference type="ARBA" id="ARBA00023136"/>
    </source>
</evidence>
<dbReference type="SUPFAM" id="SSF81653">
    <property type="entry name" value="Calcium ATPase, transduction domain A"/>
    <property type="match status" value="1"/>
</dbReference>
<dbReference type="InterPro" id="IPR032631">
    <property type="entry name" value="P-type_ATPase_N"/>
</dbReference>
<feature type="binding site" evidence="11">
    <location>
        <position position="798"/>
    </location>
    <ligand>
        <name>ATP</name>
        <dbReference type="ChEBI" id="CHEBI:30616"/>
    </ligand>
</feature>
<feature type="binding site" evidence="11">
    <location>
        <position position="951"/>
    </location>
    <ligand>
        <name>ATP</name>
        <dbReference type="ChEBI" id="CHEBI:30616"/>
    </ligand>
</feature>
<feature type="active site" description="4-aspartylphosphate intermediate" evidence="10">
    <location>
        <position position="488"/>
    </location>
</feature>
<reference evidence="17" key="1">
    <citation type="submission" date="2019-12" db="EMBL/GenBank/DDBJ databases">
        <title>Genome sequence of Babesia ovis.</title>
        <authorList>
            <person name="Yamagishi J."/>
            <person name="Sevinc F."/>
            <person name="Xuan X."/>
        </authorList>
    </citation>
    <scope>NUCLEOTIDE SEQUENCE</scope>
    <source>
        <strain evidence="17">Selcuk</strain>
    </source>
</reference>
<dbReference type="Pfam" id="PF13246">
    <property type="entry name" value="Cation_ATPase"/>
    <property type="match status" value="1"/>
</dbReference>
<dbReference type="Proteomes" id="UP001057455">
    <property type="component" value="Unassembled WGS sequence"/>
</dbReference>
<keyword evidence="6 12" id="KW-0460">Magnesium</keyword>
<comment type="catalytic activity">
    <reaction evidence="13">
        <text>ATP + H2O + phospholipidSide 1 = ADP + phosphate + phospholipidSide 2.</text>
        <dbReference type="EC" id="7.6.2.1"/>
    </reaction>
</comment>
<dbReference type="Gene3D" id="1.20.1110.10">
    <property type="entry name" value="Calcium-transporting ATPase, transmembrane domain"/>
    <property type="match status" value="1"/>
</dbReference>
<sequence>MLLWLRRLFRRGESRSYDGKVYLVTNYSEYCGTVFEPSYIPIDDSFISKLWRRISDFVPCIWRRGKHGSDSSNEAAADEANRLAFLRGSRRSNLIKTTKYSWITFLPRVLFFQITRIGNLIFLGVSFLQLIDDVSDSNGIPTYLIPVVFVIAVCLGRELASDLARWRNDEKENGRLVHVFRNGELVRMKQRDIRVGDVVKVHAYEYFPSDLVLLNCCDNNGVCNIETKNADGESNVKYKHVVPELAALFQNDEDAAKAQIKIVCEPPTDNVRSFSGVAYYSNDDIQTLQSQRLDCLHRMSSVRGTDLRYTMSSVEATIHKVNLQFDQLLLRGTSMVNTEWAYCVAVYVGNETRLLKGSVGTSKRKSSKLEKIYQHNLFIVLMILVVCVFISALLGVYWLLEVSYEHGYLHVAIGSSGWRTFFVTLGSMLLLLAAMIPVDLIILWELVRMVESKQINWNPTMVSDGKHAVSHSDQLIEDLAHITHIYTDKTGTLTQNVMSLKALGFGNMGLLQNPNWTYDFWDFYSSNDSRMQKILRDFILVAGLCHSVVIRKDNETVVERREDVVLKTVDGVARLLAVQYVPVQYDAASPDELALVTAVAKLGCVFTNRRTITEIDLSLLTPEAQRLILTTEEYALWESAREDGLVPTLRFIIRDAIAFDSIRKCMSVVIEDSCGRLLTLCKGADGVLSQLLQEEQIIDWTTMAEQLNRLATIGLRTLVFAVRELNVAEYELWHSAYNEALLMGEGRDDAISTIVAELECNMKLVGCTGIEDLLQEEVGDVIRDLKEAGIVIWVLTGDKLETALCIGKATNILNDETWNAILTDPDPVSISRELEGHLLNCLGAIKLRNPELDPPQHSTTYSPRTSLNAVPSSGSAEAAPEFSRFCVTVTGDVLQTIYQCRILKQRFFRLAQYANVLIACRMSHKQKFQLTRDNTKFNAHSTSLAIGDGANDVDMILTANVGVGIDGREGHQACQSADFAIAEFRFLRQLLFVHGREALRKNTFLLYFCIFRNFSYTE</sequence>
<comment type="similarity">
    <text evidence="13">Belongs to the cation transport ATPase (P-type) (TC 3.A.3) family. Type IV subfamily.</text>
</comment>
<dbReference type="Gene3D" id="3.40.1110.10">
    <property type="entry name" value="Calcium-transporting ATPase, cytoplasmic domain N"/>
    <property type="match status" value="1"/>
</dbReference>
<feature type="transmembrane region" description="Helical" evidence="13">
    <location>
        <begin position="377"/>
        <end position="400"/>
    </location>
</feature>
<dbReference type="InterPro" id="IPR032630">
    <property type="entry name" value="P_typ_ATPase_c"/>
</dbReference>
<comment type="caution">
    <text evidence="17">The sequence shown here is derived from an EMBL/GenBank/DDBJ whole genome shotgun (WGS) entry which is preliminary data.</text>
</comment>
<comment type="cofactor">
    <cofactor evidence="12">
        <name>Mg(2+)</name>
        <dbReference type="ChEBI" id="CHEBI:18420"/>
    </cofactor>
</comment>
<evidence type="ECO:0000256" key="14">
    <source>
        <dbReference type="SAM" id="MobiDB-lite"/>
    </source>
</evidence>
<feature type="binding site" evidence="11">
    <location>
        <position position="659"/>
    </location>
    <ligand>
        <name>ATP</name>
        <dbReference type="ChEBI" id="CHEBI:30616"/>
    </ligand>
</feature>
<evidence type="ECO:0000313" key="17">
    <source>
        <dbReference type="EMBL" id="GFE53377.1"/>
    </source>
</evidence>
<feature type="domain" description="P-type ATPase C-terminal" evidence="16">
    <location>
        <begin position="975"/>
        <end position="1016"/>
    </location>
</feature>
<dbReference type="InterPro" id="IPR036412">
    <property type="entry name" value="HAD-like_sf"/>
</dbReference>
<dbReference type="InterPro" id="IPR023214">
    <property type="entry name" value="HAD_sf"/>
</dbReference>
<evidence type="ECO:0000256" key="2">
    <source>
        <dbReference type="ARBA" id="ARBA00022692"/>
    </source>
</evidence>
<feature type="region of interest" description="Disordered" evidence="14">
    <location>
        <begin position="853"/>
        <end position="873"/>
    </location>
</feature>
<feature type="binding site" evidence="12">
    <location>
        <position position="952"/>
    </location>
    <ligand>
        <name>Mg(2+)</name>
        <dbReference type="ChEBI" id="CHEBI:18420"/>
    </ligand>
</feature>
<dbReference type="PANTHER" id="PTHR24092">
    <property type="entry name" value="PROBABLE PHOSPHOLIPID-TRANSPORTING ATPASE"/>
    <property type="match status" value="1"/>
</dbReference>
<feature type="domain" description="P-type ATPase N-terminal" evidence="15">
    <location>
        <begin position="92"/>
        <end position="141"/>
    </location>
</feature>
<dbReference type="OrthoDB" id="377733at2759"/>
<evidence type="ECO:0000256" key="3">
    <source>
        <dbReference type="ARBA" id="ARBA00022723"/>
    </source>
</evidence>
<keyword evidence="4 11" id="KW-0547">Nucleotide-binding</keyword>
<evidence type="ECO:0000256" key="5">
    <source>
        <dbReference type="ARBA" id="ARBA00022840"/>
    </source>
</evidence>
<evidence type="ECO:0000313" key="18">
    <source>
        <dbReference type="Proteomes" id="UP001057455"/>
    </source>
</evidence>
<evidence type="ECO:0000256" key="6">
    <source>
        <dbReference type="ARBA" id="ARBA00022842"/>
    </source>
</evidence>
<feature type="binding site" evidence="12">
    <location>
        <position position="488"/>
    </location>
    <ligand>
        <name>Mg(2+)</name>
        <dbReference type="ChEBI" id="CHEBI:18420"/>
    </ligand>
</feature>
<feature type="binding site" evidence="12">
    <location>
        <position position="948"/>
    </location>
    <ligand>
        <name>Mg(2+)</name>
        <dbReference type="ChEBI" id="CHEBI:18420"/>
    </ligand>
</feature>
<dbReference type="GO" id="GO:0045332">
    <property type="term" value="P:phospholipid translocation"/>
    <property type="evidence" value="ECO:0007669"/>
    <property type="project" value="TreeGrafter"/>
</dbReference>
<dbReference type="SFLD" id="SFLDG00002">
    <property type="entry name" value="C1.7:_P-type_atpase_like"/>
    <property type="match status" value="1"/>
</dbReference>
<evidence type="ECO:0000256" key="10">
    <source>
        <dbReference type="PIRSR" id="PIRSR606539-1"/>
    </source>
</evidence>
<evidence type="ECO:0000256" key="4">
    <source>
        <dbReference type="ARBA" id="ARBA00022741"/>
    </source>
</evidence>
<keyword evidence="7 13" id="KW-1278">Translocase</keyword>
<name>A0A9W5T8X1_BABOV</name>
<feature type="binding site" evidence="11">
    <location>
        <position position="490"/>
    </location>
    <ligand>
        <name>ATP</name>
        <dbReference type="ChEBI" id="CHEBI:30616"/>
    </ligand>
</feature>
<keyword evidence="5 11" id="KW-0067">ATP-binding</keyword>
<dbReference type="GO" id="GO:0000287">
    <property type="term" value="F:magnesium ion binding"/>
    <property type="evidence" value="ECO:0007669"/>
    <property type="project" value="UniProtKB-UniRule"/>
</dbReference>
<evidence type="ECO:0000256" key="13">
    <source>
        <dbReference type="RuleBase" id="RU362033"/>
    </source>
</evidence>
<dbReference type="GO" id="GO:0140326">
    <property type="term" value="F:ATPase-coupled intramembrane lipid transporter activity"/>
    <property type="evidence" value="ECO:0007669"/>
    <property type="project" value="UniProtKB-EC"/>
</dbReference>
<evidence type="ECO:0000259" key="16">
    <source>
        <dbReference type="Pfam" id="PF16212"/>
    </source>
</evidence>
<dbReference type="SFLD" id="SFLDF00027">
    <property type="entry name" value="p-type_atpase"/>
    <property type="match status" value="1"/>
</dbReference>
<feature type="binding site" evidence="11">
    <location>
        <position position="796"/>
    </location>
    <ligand>
        <name>ATP</name>
        <dbReference type="ChEBI" id="CHEBI:30616"/>
    </ligand>
</feature>
<feature type="binding site" evidence="11">
    <location>
        <position position="488"/>
    </location>
    <ligand>
        <name>ATP</name>
        <dbReference type="ChEBI" id="CHEBI:30616"/>
    </ligand>
</feature>
<dbReference type="Gene3D" id="3.40.50.1000">
    <property type="entry name" value="HAD superfamily/HAD-like"/>
    <property type="match status" value="2"/>
</dbReference>
<gene>
    <name evidence="17" type="ORF">BaOVIS_007810</name>
</gene>
<keyword evidence="8 13" id="KW-1133">Transmembrane helix</keyword>
<evidence type="ECO:0000259" key="15">
    <source>
        <dbReference type="Pfam" id="PF16209"/>
    </source>
</evidence>
<dbReference type="SUPFAM" id="SSF56784">
    <property type="entry name" value="HAD-like"/>
    <property type="match status" value="1"/>
</dbReference>
<evidence type="ECO:0000256" key="12">
    <source>
        <dbReference type="PIRSR" id="PIRSR606539-3"/>
    </source>
</evidence>
<dbReference type="PROSITE" id="PS00154">
    <property type="entry name" value="ATPASE_E1_E2"/>
    <property type="match status" value="1"/>
</dbReference>
<feature type="transmembrane region" description="Helical" evidence="13">
    <location>
        <begin position="420"/>
        <end position="444"/>
    </location>
</feature>
<dbReference type="EC" id="7.6.2.1" evidence="13"/>
<dbReference type="InterPro" id="IPR044492">
    <property type="entry name" value="P_typ_ATPase_HD_dom"/>
</dbReference>
<feature type="binding site" evidence="11">
    <location>
        <position position="952"/>
    </location>
    <ligand>
        <name>ATP</name>
        <dbReference type="ChEBI" id="CHEBI:30616"/>
    </ligand>
</feature>
<protein>
    <recommendedName>
        <fullName evidence="13">Phospholipid-transporting ATPase</fullName>
        <ecNumber evidence="13">7.6.2.1</ecNumber>
    </recommendedName>
</protein>
<keyword evidence="2 13" id="KW-0812">Transmembrane</keyword>
<proteinExistence type="inferred from homology"/>
<dbReference type="SFLD" id="SFLDS00003">
    <property type="entry name" value="Haloacid_Dehalogenase"/>
    <property type="match status" value="1"/>
</dbReference>
<dbReference type="Gene3D" id="2.70.150.10">
    <property type="entry name" value="Calcium-transporting ATPase, cytoplasmic transduction domain A"/>
    <property type="match status" value="2"/>
</dbReference>
<evidence type="ECO:0000256" key="1">
    <source>
        <dbReference type="ARBA" id="ARBA00004141"/>
    </source>
</evidence>
<feature type="compositionally biased region" description="Polar residues" evidence="14">
    <location>
        <begin position="856"/>
        <end position="873"/>
    </location>
</feature>
<feature type="binding site" evidence="11">
    <location>
        <position position="927"/>
    </location>
    <ligand>
        <name>ATP</name>
        <dbReference type="ChEBI" id="CHEBI:30616"/>
    </ligand>
</feature>
<dbReference type="PRINTS" id="PR00119">
    <property type="entry name" value="CATATPASE"/>
</dbReference>
<feature type="binding site" evidence="11">
    <location>
        <position position="921"/>
    </location>
    <ligand>
        <name>ATP</name>
        <dbReference type="ChEBI" id="CHEBI:30616"/>
    </ligand>
</feature>
<dbReference type="Pfam" id="PF16212">
    <property type="entry name" value="PhoLip_ATPase_C"/>
    <property type="match status" value="1"/>
</dbReference>
<feature type="binding site" evidence="11">
    <location>
        <position position="682"/>
    </location>
    <ligand>
        <name>ATP</name>
        <dbReference type="ChEBI" id="CHEBI:30616"/>
    </ligand>
</feature>
<keyword evidence="18" id="KW-1185">Reference proteome</keyword>